<dbReference type="Proteomes" id="UP000070578">
    <property type="component" value="Unassembled WGS sequence"/>
</dbReference>
<gene>
    <name evidence="7" type="ORF">AWT59_1142</name>
</gene>
<evidence type="ECO:0000313" key="8">
    <source>
        <dbReference type="Proteomes" id="UP000070578"/>
    </source>
</evidence>
<accession>A0A139BUU5</accession>
<organism evidence="7 8">
    <name type="scientific">Candidatus Gallionella acididurans</name>
    <dbReference type="NCBI Taxonomy" id="1796491"/>
    <lineage>
        <taxon>Bacteria</taxon>
        <taxon>Pseudomonadati</taxon>
        <taxon>Pseudomonadota</taxon>
        <taxon>Betaproteobacteria</taxon>
        <taxon>Nitrosomonadales</taxon>
        <taxon>Gallionellaceae</taxon>
        <taxon>Gallionella</taxon>
    </lineage>
</organism>
<dbReference type="GO" id="GO:0020037">
    <property type="term" value="F:heme binding"/>
    <property type="evidence" value="ECO:0007669"/>
    <property type="project" value="InterPro"/>
</dbReference>
<dbReference type="PROSITE" id="PS51007">
    <property type="entry name" value="CYTC"/>
    <property type="match status" value="1"/>
</dbReference>
<evidence type="ECO:0000259" key="6">
    <source>
        <dbReference type="PROSITE" id="PS51007"/>
    </source>
</evidence>
<evidence type="ECO:0000256" key="3">
    <source>
        <dbReference type="ARBA" id="ARBA00023004"/>
    </source>
</evidence>
<dbReference type="Pfam" id="PF00034">
    <property type="entry name" value="Cytochrom_C"/>
    <property type="match status" value="1"/>
</dbReference>
<protein>
    <recommendedName>
        <fullName evidence="6">Cytochrome c domain-containing protein</fullName>
    </recommendedName>
</protein>
<reference evidence="7 8" key="2">
    <citation type="submission" date="2016-03" db="EMBL/GenBank/DDBJ databases">
        <title>New uncultured bacterium of the family Gallionellaceae from acid mine drainage: description and reconstruction of genome based on metagenomic analysis of microbial community.</title>
        <authorList>
            <person name="Kadnikov V."/>
            <person name="Ivasenko D."/>
            <person name="Beletsky A."/>
            <person name="Mardanov A."/>
            <person name="Danilova E."/>
            <person name="Pimenov N."/>
            <person name="Karnachuk O."/>
            <person name="Ravin N."/>
        </authorList>
    </citation>
    <scope>NUCLEOTIDE SEQUENCE [LARGE SCALE GENOMIC DNA]</scope>
    <source>
        <strain evidence="7">ShG14-8</strain>
    </source>
</reference>
<reference evidence="7 8" key="1">
    <citation type="submission" date="2016-02" db="EMBL/GenBank/DDBJ databases">
        <authorList>
            <person name="Wen L."/>
            <person name="He K."/>
            <person name="Yang H."/>
        </authorList>
    </citation>
    <scope>NUCLEOTIDE SEQUENCE [LARGE SCALE GENOMIC DNA]</scope>
    <source>
        <strain evidence="7">ShG14-8</strain>
    </source>
</reference>
<keyword evidence="2 4" id="KW-0479">Metal-binding</keyword>
<evidence type="ECO:0000256" key="4">
    <source>
        <dbReference type="PROSITE-ProRule" id="PRU00433"/>
    </source>
</evidence>
<dbReference type="AlphaFoldDB" id="A0A139BUU5"/>
<comment type="caution">
    <text evidence="7">The sequence shown here is derived from an EMBL/GenBank/DDBJ whole genome shotgun (WGS) entry which is preliminary data.</text>
</comment>
<dbReference type="Gene3D" id="1.10.760.10">
    <property type="entry name" value="Cytochrome c-like domain"/>
    <property type="match status" value="1"/>
</dbReference>
<feature type="transmembrane region" description="Helical" evidence="5">
    <location>
        <begin position="7"/>
        <end position="26"/>
    </location>
</feature>
<proteinExistence type="predicted"/>
<dbReference type="EMBL" id="LSLI01000020">
    <property type="protein sequence ID" value="KXS32746.1"/>
    <property type="molecule type" value="Genomic_DNA"/>
</dbReference>
<dbReference type="InterPro" id="IPR036909">
    <property type="entry name" value="Cyt_c-like_dom_sf"/>
</dbReference>
<evidence type="ECO:0000256" key="1">
    <source>
        <dbReference type="ARBA" id="ARBA00022617"/>
    </source>
</evidence>
<keyword evidence="5" id="KW-0472">Membrane</keyword>
<feature type="domain" description="Cytochrome c" evidence="6">
    <location>
        <begin position="48"/>
        <end position="138"/>
    </location>
</feature>
<keyword evidence="1 4" id="KW-0349">Heme</keyword>
<dbReference type="InterPro" id="IPR009056">
    <property type="entry name" value="Cyt_c-like_dom"/>
</dbReference>
<keyword evidence="3 4" id="KW-0408">Iron</keyword>
<keyword evidence="5" id="KW-1133">Transmembrane helix</keyword>
<evidence type="ECO:0000256" key="2">
    <source>
        <dbReference type="ARBA" id="ARBA00022723"/>
    </source>
</evidence>
<dbReference type="GO" id="GO:0046872">
    <property type="term" value="F:metal ion binding"/>
    <property type="evidence" value="ECO:0007669"/>
    <property type="project" value="UniProtKB-KW"/>
</dbReference>
<dbReference type="SUPFAM" id="SSF46626">
    <property type="entry name" value="Cytochrome c"/>
    <property type="match status" value="1"/>
</dbReference>
<name>A0A139BUU5_9PROT</name>
<evidence type="ECO:0000313" key="7">
    <source>
        <dbReference type="EMBL" id="KXS32746.1"/>
    </source>
</evidence>
<dbReference type="GO" id="GO:0009055">
    <property type="term" value="F:electron transfer activity"/>
    <property type="evidence" value="ECO:0007669"/>
    <property type="project" value="InterPro"/>
</dbReference>
<evidence type="ECO:0000256" key="5">
    <source>
        <dbReference type="SAM" id="Phobius"/>
    </source>
</evidence>
<sequence length="193" mass="21478">MKKGEKILFGVVALLVVITVINFTVLETVRHNTSKPLFPILTHFDFSAGGQRGYGLYEKNNCYDCHHAVGSGTSMGVGLDGLGSKHDVNYFYNFLKHPEQTYGAKTMDHGAPPKDAAYVSNLPDSDLHDIATFLSELKSDQGSSSSFEPPEGESSFIDAMVAMWTPDGWRKKYTDIRDWMKSNSQEGQHENKH</sequence>
<keyword evidence="5" id="KW-0812">Transmembrane</keyword>